<dbReference type="Proteomes" id="UP000184447">
    <property type="component" value="Unassembled WGS sequence"/>
</dbReference>
<dbReference type="PANTHER" id="PTHR43498:SF1">
    <property type="entry name" value="COB--COM HETERODISULFIDE REDUCTASE IRON-SULFUR SUBUNIT A"/>
    <property type="match status" value="1"/>
</dbReference>
<dbReference type="GO" id="GO:0016491">
    <property type="term" value="F:oxidoreductase activity"/>
    <property type="evidence" value="ECO:0007669"/>
    <property type="project" value="UniProtKB-KW"/>
</dbReference>
<dbReference type="GO" id="GO:0051539">
    <property type="term" value="F:4 iron, 4 sulfur cluster binding"/>
    <property type="evidence" value="ECO:0007669"/>
    <property type="project" value="UniProtKB-KW"/>
</dbReference>
<dbReference type="SUPFAM" id="SSF51905">
    <property type="entry name" value="FAD/NAD(P)-binding domain"/>
    <property type="match status" value="1"/>
</dbReference>
<keyword evidence="7" id="KW-1185">Reference proteome</keyword>
<dbReference type="SUPFAM" id="SSF49785">
    <property type="entry name" value="Galactose-binding domain-like"/>
    <property type="match status" value="1"/>
</dbReference>
<dbReference type="AlphaFoldDB" id="A0A1M5TQT4"/>
<keyword evidence="3" id="KW-0560">Oxidoreductase</keyword>
<name>A0A1M5TQT4_9CLOT</name>
<keyword evidence="1" id="KW-0004">4Fe-4S</keyword>
<dbReference type="InterPro" id="IPR008979">
    <property type="entry name" value="Galactose-bd-like_sf"/>
</dbReference>
<protein>
    <submittedName>
        <fullName evidence="6">FAD dependent oxidoreductase</fullName>
    </submittedName>
</protein>
<evidence type="ECO:0000256" key="1">
    <source>
        <dbReference type="ARBA" id="ARBA00022485"/>
    </source>
</evidence>
<evidence type="ECO:0000256" key="3">
    <source>
        <dbReference type="ARBA" id="ARBA00023002"/>
    </source>
</evidence>
<dbReference type="GO" id="GO:0046872">
    <property type="term" value="F:metal ion binding"/>
    <property type="evidence" value="ECO:0007669"/>
    <property type="project" value="UniProtKB-KW"/>
</dbReference>
<dbReference type="InterPro" id="IPR036188">
    <property type="entry name" value="FAD/NAD-bd_sf"/>
</dbReference>
<evidence type="ECO:0000256" key="5">
    <source>
        <dbReference type="ARBA" id="ARBA00023014"/>
    </source>
</evidence>
<evidence type="ECO:0000313" key="7">
    <source>
        <dbReference type="Proteomes" id="UP000184447"/>
    </source>
</evidence>
<dbReference type="Gene3D" id="3.50.50.60">
    <property type="entry name" value="FAD/NAD(P)-binding domain"/>
    <property type="match status" value="1"/>
</dbReference>
<dbReference type="EMBL" id="FQXM01000006">
    <property type="protein sequence ID" value="SHH52753.1"/>
    <property type="molecule type" value="Genomic_DNA"/>
</dbReference>
<evidence type="ECO:0000256" key="2">
    <source>
        <dbReference type="ARBA" id="ARBA00022723"/>
    </source>
</evidence>
<proteinExistence type="predicted"/>
<reference evidence="6 7" key="1">
    <citation type="submission" date="2016-11" db="EMBL/GenBank/DDBJ databases">
        <authorList>
            <person name="Jaros S."/>
            <person name="Januszkiewicz K."/>
            <person name="Wedrychowicz H."/>
        </authorList>
    </citation>
    <scope>NUCLEOTIDE SEQUENCE [LARGE SCALE GENOMIC DNA]</scope>
    <source>
        <strain evidence="6 7">DSM 8605</strain>
    </source>
</reference>
<dbReference type="Pfam" id="PF12831">
    <property type="entry name" value="FAD_oxidored"/>
    <property type="match status" value="1"/>
</dbReference>
<dbReference type="OrthoDB" id="9759982at2"/>
<accession>A0A1M5TQT4</accession>
<dbReference type="InterPro" id="IPR039650">
    <property type="entry name" value="HdrA-like"/>
</dbReference>
<dbReference type="PRINTS" id="PR00411">
    <property type="entry name" value="PNDRDTASEI"/>
</dbReference>
<dbReference type="PANTHER" id="PTHR43498">
    <property type="entry name" value="FERREDOXIN:COB-COM HETERODISULFIDE REDUCTASE SUBUNIT A"/>
    <property type="match status" value="1"/>
</dbReference>
<sequence length="747" mass="85814">MRFKTELVEKDFTIIGGGMPGICAAIQAARLGLSVALINNRGYLGGNASPEVRITISGGDGSSEFNFYARESGIMEELRLENLYRNPQGNPYLWHTVLLDYVLREKNISLYLNTNVDEVITKEDGTIESVSGSQIGTEKRLEFKSPYFLDDTGDGTIGYLAAAEYRMGREASSEFGERIAPEKADDHVLLSTLSFYSKDTGRKAPFVLPDFAKSLSVEETLKNRIIPDRIPGNSRYEGYRMQWFYEIGYGRNQISDAEEIMQEQRELVYGIWDHIKKGEQYDSDNFDFEYVSPVTGKRESRRLMGDYILTEGDIVAQNDFEDTIGHGGWSFDLHALKGFFSTDLINRHYVLNGVYPIPYRSCYSKDVDNLFVASRCMSTTHVAFGSTRVMGTLAVLGQSVAIAAYLCKKYSVNPRGIYENYLDEFKQELIKNDQYIIGTVNEDEKDLARKATITASSNEKLNFDNMEYEKVLNEEVALILPVEKYIGKISLFLKAKVDTEIEYIMYTAIKDQNYKPQQKLMKKSINLKASEEYQWIDLDLGCEISTGKIFIQIHKNDLVSMGMNNDRVNGVFYLTKHYFSKKSTYIDIDTLELMKEMWEVRKELPCFKGLEENIYSASNINNGYSRNHKLPNLWLSEKSNDEEWVSLKFNEEKEVSQVVLVFDSNLNYIYHNLEIYLDFNVFPEIIKDYTIFAKLNGEYVEIKSIKENYQRKNIIDFSTIKTDEIKVVFNKTNGSPRVTVYEIRAYA</sequence>
<keyword evidence="2" id="KW-0479">Metal-binding</keyword>
<evidence type="ECO:0000313" key="6">
    <source>
        <dbReference type="EMBL" id="SHH52753.1"/>
    </source>
</evidence>
<evidence type="ECO:0000256" key="4">
    <source>
        <dbReference type="ARBA" id="ARBA00023004"/>
    </source>
</evidence>
<keyword evidence="4" id="KW-0408">Iron</keyword>
<organism evidence="6 7">
    <name type="scientific">Clostridium grantii DSM 8605</name>
    <dbReference type="NCBI Taxonomy" id="1121316"/>
    <lineage>
        <taxon>Bacteria</taxon>
        <taxon>Bacillati</taxon>
        <taxon>Bacillota</taxon>
        <taxon>Clostridia</taxon>
        <taxon>Eubacteriales</taxon>
        <taxon>Clostridiaceae</taxon>
        <taxon>Clostridium</taxon>
    </lineage>
</organism>
<dbReference type="STRING" id="1121316.SAMN02745207_01427"/>
<dbReference type="Gene3D" id="2.60.120.260">
    <property type="entry name" value="Galactose-binding domain-like"/>
    <property type="match status" value="1"/>
</dbReference>
<gene>
    <name evidence="6" type="ORF">SAMN02745207_01427</name>
</gene>
<keyword evidence="5" id="KW-0411">Iron-sulfur</keyword>